<dbReference type="InterPro" id="IPR001867">
    <property type="entry name" value="OmpR/PhoB-type_DNA-bd"/>
</dbReference>
<dbReference type="Gene3D" id="1.10.10.10">
    <property type="entry name" value="Winged helix-like DNA-binding domain superfamily/Winged helix DNA-binding domain"/>
    <property type="match status" value="1"/>
</dbReference>
<dbReference type="Gene3D" id="2.120.10.30">
    <property type="entry name" value="TolB, C-terminal domain"/>
    <property type="match status" value="1"/>
</dbReference>
<dbReference type="GO" id="GO:0000160">
    <property type="term" value="P:phosphorelay signal transduction system"/>
    <property type="evidence" value="ECO:0007669"/>
    <property type="project" value="InterPro"/>
</dbReference>
<evidence type="ECO:0000256" key="1">
    <source>
        <dbReference type="ARBA" id="ARBA00023125"/>
    </source>
</evidence>
<dbReference type="PROSITE" id="PS51755">
    <property type="entry name" value="OMPR_PHOB"/>
    <property type="match status" value="1"/>
</dbReference>
<sequence length="436" mass="49186">MNKLYVTEDWTFTPATLTLKHLATNVEEMIDPKTSTLLQFLMDNHNQVSSREEIYNELYGIENARADGTITAYVSKLRKLLEAKAGVKGKYIRTIPKAGYQFIGEFTIQCIGKEPAPIQTSSHSSSYDKNHNDEIKGKKHSWMNSMLNSACTFSFQQMLVVSITLIVITFFVARNYISQNTQNFEKDGNQWSLIEQDINQNNSVALSSDGLSLAYIHREKSGYTLWLKDTFSTNKRVLIKSQGNPIAAPAFSPSGDEIAFFGEENNECFIHMINLSTDPFKVSPKVNKELSCGAWHSELKLGYLNEQELIYSHLDSETSRYSIYILNVSDGLSKKVSQEQIEGKGDYSFSINQQTNQLAILRAIDNNRTSILVRDLTEGESFHVLTANTRLLSLEWLNNKKLIVSNGANLELIDIAEKAIRPTNLAKLKKELNPSP</sequence>
<dbReference type="GO" id="GO:0006355">
    <property type="term" value="P:regulation of DNA-templated transcription"/>
    <property type="evidence" value="ECO:0007669"/>
    <property type="project" value="InterPro"/>
</dbReference>
<dbReference type="Proteomes" id="UP000439994">
    <property type="component" value="Unassembled WGS sequence"/>
</dbReference>
<dbReference type="Pfam" id="PF00486">
    <property type="entry name" value="Trans_reg_C"/>
    <property type="match status" value="1"/>
</dbReference>
<dbReference type="SMART" id="SM00862">
    <property type="entry name" value="Trans_reg_C"/>
    <property type="match status" value="1"/>
</dbReference>
<dbReference type="AlphaFoldDB" id="A0A6N8F8G1"/>
<organism evidence="4 5">
    <name type="scientific">Psychrosphaera haliotis</name>
    <dbReference type="NCBI Taxonomy" id="555083"/>
    <lineage>
        <taxon>Bacteria</taxon>
        <taxon>Pseudomonadati</taxon>
        <taxon>Pseudomonadota</taxon>
        <taxon>Gammaproteobacteria</taxon>
        <taxon>Alteromonadales</taxon>
        <taxon>Pseudoalteromonadaceae</taxon>
        <taxon>Psychrosphaera</taxon>
    </lineage>
</organism>
<dbReference type="InterPro" id="IPR036388">
    <property type="entry name" value="WH-like_DNA-bd_sf"/>
</dbReference>
<dbReference type="CDD" id="cd00383">
    <property type="entry name" value="trans_reg_C"/>
    <property type="match status" value="1"/>
</dbReference>
<dbReference type="GO" id="GO:0003677">
    <property type="term" value="F:DNA binding"/>
    <property type="evidence" value="ECO:0007669"/>
    <property type="project" value="UniProtKB-UniRule"/>
</dbReference>
<gene>
    <name evidence="4" type="ORF">GNP35_08570</name>
</gene>
<reference evidence="4 5" key="1">
    <citation type="submission" date="2019-11" db="EMBL/GenBank/DDBJ databases">
        <title>P. haliotis isolates from Z. marina roots.</title>
        <authorList>
            <person name="Cohen M."/>
            <person name="Jospin G."/>
            <person name="Eisen J.A."/>
            <person name="Coil D.A."/>
        </authorList>
    </citation>
    <scope>NUCLEOTIDE SEQUENCE [LARGE SCALE GENOMIC DNA]</scope>
    <source>
        <strain evidence="4 5">UCD-MCMsp1aY</strain>
    </source>
</reference>
<evidence type="ECO:0000313" key="5">
    <source>
        <dbReference type="Proteomes" id="UP000439994"/>
    </source>
</evidence>
<proteinExistence type="predicted"/>
<dbReference type="InterPro" id="IPR016032">
    <property type="entry name" value="Sig_transdc_resp-reg_C-effctor"/>
</dbReference>
<feature type="domain" description="OmpR/PhoB-type" evidence="3">
    <location>
        <begin position="2"/>
        <end position="104"/>
    </location>
</feature>
<feature type="DNA-binding region" description="OmpR/PhoB-type" evidence="2">
    <location>
        <begin position="2"/>
        <end position="104"/>
    </location>
</feature>
<dbReference type="RefSeq" id="WP_155695708.1">
    <property type="nucleotide sequence ID" value="NZ_WOCD01000003.1"/>
</dbReference>
<dbReference type="EMBL" id="WOCD01000003">
    <property type="protein sequence ID" value="MUH72538.1"/>
    <property type="molecule type" value="Genomic_DNA"/>
</dbReference>
<evidence type="ECO:0000313" key="4">
    <source>
        <dbReference type="EMBL" id="MUH72538.1"/>
    </source>
</evidence>
<evidence type="ECO:0000259" key="3">
    <source>
        <dbReference type="PROSITE" id="PS51755"/>
    </source>
</evidence>
<dbReference type="SUPFAM" id="SSF82171">
    <property type="entry name" value="DPP6 N-terminal domain-like"/>
    <property type="match status" value="1"/>
</dbReference>
<protein>
    <recommendedName>
        <fullName evidence="3">OmpR/PhoB-type domain-containing protein</fullName>
    </recommendedName>
</protein>
<keyword evidence="1 2" id="KW-0238">DNA-binding</keyword>
<accession>A0A6N8F8G1</accession>
<evidence type="ECO:0000256" key="2">
    <source>
        <dbReference type="PROSITE-ProRule" id="PRU01091"/>
    </source>
</evidence>
<dbReference type="InterPro" id="IPR011042">
    <property type="entry name" value="6-blade_b-propeller_TolB-like"/>
</dbReference>
<dbReference type="OrthoDB" id="8430416at2"/>
<dbReference type="SUPFAM" id="SSF46894">
    <property type="entry name" value="C-terminal effector domain of the bipartite response regulators"/>
    <property type="match status" value="1"/>
</dbReference>
<comment type="caution">
    <text evidence="4">The sequence shown here is derived from an EMBL/GenBank/DDBJ whole genome shotgun (WGS) entry which is preliminary data.</text>
</comment>
<keyword evidence="5" id="KW-1185">Reference proteome</keyword>
<name>A0A6N8F8G1_9GAMM</name>